<dbReference type="Proteomes" id="UP001202717">
    <property type="component" value="Chromosome"/>
</dbReference>
<sequence>MDFDIRKLSPNESNSYRELRLQCLKNYPTNFTSNYEDEKAKEKLFFQPFIEQANSNNFVIGAFYNNNLIGISGFQRYERLKIDHRGIIIQVYVKPQFQGKSVGINLIKFTLSEAFKIQGIEQVEIDVIESNTKAAKVYEKIGFAEYGIQKHFLKIENNYYDHKMMMIFKNQYLDSLT</sequence>
<reference evidence="2 3" key="1">
    <citation type="submission" date="2023-01" db="EMBL/GenBank/DDBJ databases">
        <title>Psychroserpens ponticola sp. nov., isolated from seawater.</title>
        <authorList>
            <person name="Kristyanto S."/>
            <person name="Jung J."/>
            <person name="Kim J.M."/>
            <person name="Jeon C.O."/>
        </authorList>
    </citation>
    <scope>NUCLEOTIDE SEQUENCE [LARGE SCALE GENOMIC DNA]</scope>
    <source>
        <strain evidence="2 3">MSW6</strain>
    </source>
</reference>
<proteinExistence type="predicted"/>
<evidence type="ECO:0000313" key="2">
    <source>
        <dbReference type="EMBL" id="WCO00331.1"/>
    </source>
</evidence>
<protein>
    <submittedName>
        <fullName evidence="2">GNAT family protein</fullName>
    </submittedName>
</protein>
<dbReference type="RefSeq" id="WP_249997093.1">
    <property type="nucleotide sequence ID" value="NZ_CP116221.1"/>
</dbReference>
<dbReference type="PANTHER" id="PTHR43415:SF6">
    <property type="entry name" value="SPERMIDINE N(1)-ACETYLTRANSFERASE"/>
    <property type="match status" value="1"/>
</dbReference>
<dbReference type="InterPro" id="IPR016181">
    <property type="entry name" value="Acyl_CoA_acyltransferase"/>
</dbReference>
<accession>A0ABY7RVQ7</accession>
<keyword evidence="3" id="KW-1185">Reference proteome</keyword>
<dbReference type="Pfam" id="PF13420">
    <property type="entry name" value="Acetyltransf_4"/>
    <property type="match status" value="1"/>
</dbReference>
<evidence type="ECO:0000259" key="1">
    <source>
        <dbReference type="PROSITE" id="PS51186"/>
    </source>
</evidence>
<feature type="domain" description="N-acetyltransferase" evidence="1">
    <location>
        <begin position="3"/>
        <end position="174"/>
    </location>
</feature>
<gene>
    <name evidence="2" type="ORF">MUN68_009630</name>
</gene>
<dbReference type="PROSITE" id="PS51186">
    <property type="entry name" value="GNAT"/>
    <property type="match status" value="1"/>
</dbReference>
<dbReference type="InterPro" id="IPR000182">
    <property type="entry name" value="GNAT_dom"/>
</dbReference>
<dbReference type="Gene3D" id="3.40.630.30">
    <property type="match status" value="1"/>
</dbReference>
<dbReference type="PANTHER" id="PTHR43415">
    <property type="entry name" value="SPERMIDINE N(1)-ACETYLTRANSFERASE"/>
    <property type="match status" value="1"/>
</dbReference>
<dbReference type="EMBL" id="CP116221">
    <property type="protein sequence ID" value="WCO00331.1"/>
    <property type="molecule type" value="Genomic_DNA"/>
</dbReference>
<dbReference type="CDD" id="cd04301">
    <property type="entry name" value="NAT_SF"/>
    <property type="match status" value="1"/>
</dbReference>
<dbReference type="SUPFAM" id="SSF55729">
    <property type="entry name" value="Acyl-CoA N-acyltransferases (Nat)"/>
    <property type="match status" value="1"/>
</dbReference>
<organism evidence="2 3">
    <name type="scientific">Psychroserpens ponticola</name>
    <dbReference type="NCBI Taxonomy" id="2932268"/>
    <lineage>
        <taxon>Bacteria</taxon>
        <taxon>Pseudomonadati</taxon>
        <taxon>Bacteroidota</taxon>
        <taxon>Flavobacteriia</taxon>
        <taxon>Flavobacteriales</taxon>
        <taxon>Flavobacteriaceae</taxon>
        <taxon>Psychroserpens</taxon>
    </lineage>
</organism>
<name>A0ABY7RVQ7_9FLAO</name>
<evidence type="ECO:0000313" key="3">
    <source>
        <dbReference type="Proteomes" id="UP001202717"/>
    </source>
</evidence>